<organism evidence="2 3">
    <name type="scientific">Synaphobranchus kaupii</name>
    <name type="common">Kaup's arrowtooth eel</name>
    <dbReference type="NCBI Taxonomy" id="118154"/>
    <lineage>
        <taxon>Eukaryota</taxon>
        <taxon>Metazoa</taxon>
        <taxon>Chordata</taxon>
        <taxon>Craniata</taxon>
        <taxon>Vertebrata</taxon>
        <taxon>Euteleostomi</taxon>
        <taxon>Actinopterygii</taxon>
        <taxon>Neopterygii</taxon>
        <taxon>Teleostei</taxon>
        <taxon>Anguilliformes</taxon>
        <taxon>Synaphobranchidae</taxon>
        <taxon>Synaphobranchus</taxon>
    </lineage>
</organism>
<comment type="caution">
    <text evidence="2">The sequence shown here is derived from an EMBL/GenBank/DDBJ whole genome shotgun (WGS) entry which is preliminary data.</text>
</comment>
<evidence type="ECO:0000313" key="2">
    <source>
        <dbReference type="EMBL" id="KAJ8336884.1"/>
    </source>
</evidence>
<name>A0A9Q1IEP5_SYNKA</name>
<accession>A0A9Q1IEP5</accession>
<dbReference type="AlphaFoldDB" id="A0A9Q1IEP5"/>
<sequence length="129" mass="13977">MPVLAAETRRPVGRQRPRTPSHALTERGIHGEATPFADGPRRVILRPLRAPVDGEKCARGEKETKGFFPNQTKRRGLGLQNAGTSRDDSEEMAGLCQTVSGWDGSPDRPSLPGLQNQRRKSCGLGPPGL</sequence>
<gene>
    <name evidence="2" type="ORF">SKAU_G00381040</name>
</gene>
<dbReference type="Proteomes" id="UP001152622">
    <property type="component" value="Chromosome 19"/>
</dbReference>
<dbReference type="EMBL" id="JAINUF010000019">
    <property type="protein sequence ID" value="KAJ8336884.1"/>
    <property type="molecule type" value="Genomic_DNA"/>
</dbReference>
<keyword evidence="3" id="KW-1185">Reference proteome</keyword>
<evidence type="ECO:0000256" key="1">
    <source>
        <dbReference type="SAM" id="MobiDB-lite"/>
    </source>
</evidence>
<feature type="compositionally biased region" description="Basic and acidic residues" evidence="1">
    <location>
        <begin position="56"/>
        <end position="65"/>
    </location>
</feature>
<proteinExistence type="predicted"/>
<evidence type="ECO:0000313" key="3">
    <source>
        <dbReference type="Proteomes" id="UP001152622"/>
    </source>
</evidence>
<feature type="region of interest" description="Disordered" evidence="1">
    <location>
        <begin position="56"/>
        <end position="129"/>
    </location>
</feature>
<protein>
    <submittedName>
        <fullName evidence="2">Uncharacterized protein</fullName>
    </submittedName>
</protein>
<feature type="region of interest" description="Disordered" evidence="1">
    <location>
        <begin position="1"/>
        <end position="41"/>
    </location>
</feature>
<reference evidence="2" key="1">
    <citation type="journal article" date="2023" name="Science">
        <title>Genome structures resolve the early diversification of teleost fishes.</title>
        <authorList>
            <person name="Parey E."/>
            <person name="Louis A."/>
            <person name="Montfort J."/>
            <person name="Bouchez O."/>
            <person name="Roques C."/>
            <person name="Iampietro C."/>
            <person name="Lluch J."/>
            <person name="Castinel A."/>
            <person name="Donnadieu C."/>
            <person name="Desvignes T."/>
            <person name="Floi Bucao C."/>
            <person name="Jouanno E."/>
            <person name="Wen M."/>
            <person name="Mejri S."/>
            <person name="Dirks R."/>
            <person name="Jansen H."/>
            <person name="Henkel C."/>
            <person name="Chen W.J."/>
            <person name="Zahm M."/>
            <person name="Cabau C."/>
            <person name="Klopp C."/>
            <person name="Thompson A.W."/>
            <person name="Robinson-Rechavi M."/>
            <person name="Braasch I."/>
            <person name="Lecointre G."/>
            <person name="Bobe J."/>
            <person name="Postlethwait J.H."/>
            <person name="Berthelot C."/>
            <person name="Roest Crollius H."/>
            <person name="Guiguen Y."/>
        </authorList>
    </citation>
    <scope>NUCLEOTIDE SEQUENCE</scope>
    <source>
        <strain evidence="2">WJC10195</strain>
    </source>
</reference>